<feature type="signal peptide" evidence="1">
    <location>
        <begin position="1"/>
        <end position="23"/>
    </location>
</feature>
<gene>
    <name evidence="2" type="ORF">HNQ70_003678</name>
</gene>
<name>A0A7W8HKC1_9BURK</name>
<evidence type="ECO:0000313" key="2">
    <source>
        <dbReference type="EMBL" id="MBB5273647.1"/>
    </source>
</evidence>
<dbReference type="AlphaFoldDB" id="A0A7W8HKC1"/>
<dbReference type="Proteomes" id="UP000532440">
    <property type="component" value="Unassembled WGS sequence"/>
</dbReference>
<dbReference type="RefSeq" id="WP_183970489.1">
    <property type="nucleotide sequence ID" value="NZ_BAABEW010000013.1"/>
</dbReference>
<organism evidence="2 3">
    <name type="scientific">Quisquiliibacterium transsilvanicum</name>
    <dbReference type="NCBI Taxonomy" id="1549638"/>
    <lineage>
        <taxon>Bacteria</taxon>
        <taxon>Pseudomonadati</taxon>
        <taxon>Pseudomonadota</taxon>
        <taxon>Betaproteobacteria</taxon>
        <taxon>Burkholderiales</taxon>
        <taxon>Burkholderiaceae</taxon>
        <taxon>Quisquiliibacterium</taxon>
    </lineage>
</organism>
<keyword evidence="1" id="KW-0732">Signal</keyword>
<feature type="chain" id="PRO_5031138638" evidence="1">
    <location>
        <begin position="24"/>
        <end position="141"/>
    </location>
</feature>
<evidence type="ECO:0000256" key="1">
    <source>
        <dbReference type="SAM" id="SignalP"/>
    </source>
</evidence>
<protein>
    <submittedName>
        <fullName evidence="2">Uncharacterized protein</fullName>
    </submittedName>
</protein>
<dbReference type="EMBL" id="JACHGB010000008">
    <property type="protein sequence ID" value="MBB5273647.1"/>
    <property type="molecule type" value="Genomic_DNA"/>
</dbReference>
<sequence>MPAPSIARSRLSLAAAAALVTLAACGDGEVRLAVSINFPATPPTGQPLIVLSGTASLPDGSVRLGGTPTVPWVSCQPGPYTMGWRNETTGSTGTPIALWNCNQAFLSWSTGSIALAPGVNRITVTIADATGSSADSVSVTR</sequence>
<keyword evidence="3" id="KW-1185">Reference proteome</keyword>
<reference evidence="2 3" key="1">
    <citation type="submission" date="2020-08" db="EMBL/GenBank/DDBJ databases">
        <title>Genomic Encyclopedia of Type Strains, Phase IV (KMG-IV): sequencing the most valuable type-strain genomes for metagenomic binning, comparative biology and taxonomic classification.</title>
        <authorList>
            <person name="Goeker M."/>
        </authorList>
    </citation>
    <scope>NUCLEOTIDE SEQUENCE [LARGE SCALE GENOMIC DNA]</scope>
    <source>
        <strain evidence="2 3">DSM 29781</strain>
    </source>
</reference>
<proteinExistence type="predicted"/>
<evidence type="ECO:0000313" key="3">
    <source>
        <dbReference type="Proteomes" id="UP000532440"/>
    </source>
</evidence>
<accession>A0A7W8HKC1</accession>
<comment type="caution">
    <text evidence="2">The sequence shown here is derived from an EMBL/GenBank/DDBJ whole genome shotgun (WGS) entry which is preliminary data.</text>
</comment>